<reference evidence="1" key="2">
    <citation type="journal article" date="2015" name="Fish Shellfish Immunol.">
        <title>Early steps in the European eel (Anguilla anguilla)-Vibrio vulnificus interaction in the gills: Role of the RtxA13 toxin.</title>
        <authorList>
            <person name="Callol A."/>
            <person name="Pajuelo D."/>
            <person name="Ebbesson L."/>
            <person name="Teles M."/>
            <person name="MacKenzie S."/>
            <person name="Amaro C."/>
        </authorList>
    </citation>
    <scope>NUCLEOTIDE SEQUENCE</scope>
</reference>
<accession>A0A0E9U6R8</accession>
<dbReference type="AlphaFoldDB" id="A0A0E9U6R8"/>
<name>A0A0E9U6R8_ANGAN</name>
<organism evidence="1">
    <name type="scientific">Anguilla anguilla</name>
    <name type="common">European freshwater eel</name>
    <name type="synonym">Muraena anguilla</name>
    <dbReference type="NCBI Taxonomy" id="7936"/>
    <lineage>
        <taxon>Eukaryota</taxon>
        <taxon>Metazoa</taxon>
        <taxon>Chordata</taxon>
        <taxon>Craniata</taxon>
        <taxon>Vertebrata</taxon>
        <taxon>Euteleostomi</taxon>
        <taxon>Actinopterygii</taxon>
        <taxon>Neopterygii</taxon>
        <taxon>Teleostei</taxon>
        <taxon>Anguilliformes</taxon>
        <taxon>Anguillidae</taxon>
        <taxon>Anguilla</taxon>
    </lineage>
</organism>
<protein>
    <submittedName>
        <fullName evidence="1">Uncharacterized protein</fullName>
    </submittedName>
</protein>
<dbReference type="EMBL" id="GBXM01047914">
    <property type="protein sequence ID" value="JAH60663.1"/>
    <property type="molecule type" value="Transcribed_RNA"/>
</dbReference>
<sequence length="34" mass="3869">MKIQKLVAHLQVIVHILSLPGCHMSHMSFSPTRQ</sequence>
<proteinExistence type="predicted"/>
<reference evidence="1" key="1">
    <citation type="submission" date="2014-11" db="EMBL/GenBank/DDBJ databases">
        <authorList>
            <person name="Amaro Gonzalez C."/>
        </authorList>
    </citation>
    <scope>NUCLEOTIDE SEQUENCE</scope>
</reference>
<evidence type="ECO:0000313" key="1">
    <source>
        <dbReference type="EMBL" id="JAH60663.1"/>
    </source>
</evidence>